<dbReference type="RefSeq" id="WP_169143411.1">
    <property type="nucleotide sequence ID" value="NZ_WTVS01000110.1"/>
</dbReference>
<protein>
    <submittedName>
        <fullName evidence="1">Uncharacterized protein</fullName>
    </submittedName>
</protein>
<gene>
    <name evidence="1" type="ORF">GPA27_26360</name>
</gene>
<dbReference type="Proteomes" id="UP000634522">
    <property type="component" value="Unassembled WGS sequence"/>
</dbReference>
<keyword evidence="2" id="KW-1185">Reference proteome</keyword>
<accession>A0ABX1NNT4</accession>
<reference evidence="1 2" key="1">
    <citation type="submission" date="2019-12" db="EMBL/GenBank/DDBJ databases">
        <title>Comparative genomics gives insights into the taxonomy of the Azoarcus-Aromatoleum group and reveals separate origins of nif in the plant-associated Azoarcus and non-plant-associated Aromatoleum sub-groups.</title>
        <authorList>
            <person name="Lafos M."/>
            <person name="Maluk M."/>
            <person name="Batista M."/>
            <person name="Junghare M."/>
            <person name="Carmona M."/>
            <person name="Faoro H."/>
            <person name="Cruz L.M."/>
            <person name="Battistoni F."/>
            <person name="De Souza E."/>
            <person name="Pedrosa F."/>
            <person name="Chen W.-M."/>
            <person name="Poole P.S."/>
            <person name="Dixon R.A."/>
            <person name="James E.K."/>
        </authorList>
    </citation>
    <scope>NUCLEOTIDE SEQUENCE [LARGE SCALE GENOMIC DNA]</scope>
    <source>
        <strain evidence="1 2">T</strain>
    </source>
</reference>
<dbReference type="EMBL" id="WTVS01000110">
    <property type="protein sequence ID" value="NMG00905.1"/>
    <property type="molecule type" value="Genomic_DNA"/>
</dbReference>
<name>A0ABX1NNT4_9RHOO</name>
<evidence type="ECO:0000313" key="2">
    <source>
        <dbReference type="Proteomes" id="UP000634522"/>
    </source>
</evidence>
<evidence type="ECO:0000313" key="1">
    <source>
        <dbReference type="EMBL" id="NMG00905.1"/>
    </source>
</evidence>
<comment type="caution">
    <text evidence="1">The sequence shown here is derived from an EMBL/GenBank/DDBJ whole genome shotgun (WGS) entry which is preliminary data.</text>
</comment>
<proteinExistence type="predicted"/>
<organism evidence="1 2">
    <name type="scientific">Aromatoleum toluolicum</name>
    <dbReference type="NCBI Taxonomy" id="90060"/>
    <lineage>
        <taxon>Bacteria</taxon>
        <taxon>Pseudomonadati</taxon>
        <taxon>Pseudomonadota</taxon>
        <taxon>Betaproteobacteria</taxon>
        <taxon>Rhodocyclales</taxon>
        <taxon>Rhodocyclaceae</taxon>
        <taxon>Aromatoleum</taxon>
    </lineage>
</organism>
<sequence>MKFVAKLLLYFFISLIVPGISLGKDTTIDQNEVKNFVEKIYSYDPDTFSLGRFSEKEGSPFLLNRTSKSRGKFDPTRHCDFLRTFFEESAISKRNNRSGTTECDADYRYPNLDAENLSSATRYISIPKPKINTPEVNGSWAKVSVLTEGEEISLGRSLYFMRKTEVGWRITNVMIHTKWPDVDDGTHNCYYSFARKPSAEESKEIPLHCRR</sequence>